<accession>A0A3D4V647</accession>
<dbReference type="AlphaFoldDB" id="A0A3D4V647"/>
<dbReference type="InterPro" id="IPR019734">
    <property type="entry name" value="TPR_rpt"/>
</dbReference>
<comment type="caution">
    <text evidence="5">The sequence shown here is derived from an EMBL/GenBank/DDBJ whole genome shotgun (WGS) entry which is preliminary data.</text>
</comment>
<dbReference type="GO" id="GO:0046813">
    <property type="term" value="P:receptor-mediated virion attachment to host cell"/>
    <property type="evidence" value="ECO:0007669"/>
    <property type="project" value="TreeGrafter"/>
</dbReference>
<name>A0A3D4V647_9BACT</name>
<keyword evidence="2 3" id="KW-0802">TPR repeat</keyword>
<dbReference type="Gene3D" id="1.25.40.10">
    <property type="entry name" value="Tetratricopeptide repeat domain"/>
    <property type="match status" value="5"/>
</dbReference>
<dbReference type="GO" id="GO:0009279">
    <property type="term" value="C:cell outer membrane"/>
    <property type="evidence" value="ECO:0007669"/>
    <property type="project" value="TreeGrafter"/>
</dbReference>
<dbReference type="OMA" id="HREPENI"/>
<dbReference type="Pfam" id="PF13414">
    <property type="entry name" value="TPR_11"/>
    <property type="match status" value="1"/>
</dbReference>
<dbReference type="PROSITE" id="PS50005">
    <property type="entry name" value="TPR"/>
    <property type="match status" value="7"/>
</dbReference>
<feature type="repeat" description="TPR" evidence="3">
    <location>
        <begin position="443"/>
        <end position="476"/>
    </location>
</feature>
<dbReference type="Proteomes" id="UP000264071">
    <property type="component" value="Unassembled WGS sequence"/>
</dbReference>
<organism evidence="5 6">
    <name type="scientific">Gemmatimonas aurantiaca</name>
    <dbReference type="NCBI Taxonomy" id="173480"/>
    <lineage>
        <taxon>Bacteria</taxon>
        <taxon>Pseudomonadati</taxon>
        <taxon>Gemmatimonadota</taxon>
        <taxon>Gemmatimonadia</taxon>
        <taxon>Gemmatimonadales</taxon>
        <taxon>Gemmatimonadaceae</taxon>
        <taxon>Gemmatimonas</taxon>
    </lineage>
</organism>
<dbReference type="SUPFAM" id="SSF48452">
    <property type="entry name" value="TPR-like"/>
    <property type="match status" value="4"/>
</dbReference>
<evidence type="ECO:0000313" key="6">
    <source>
        <dbReference type="Proteomes" id="UP000264071"/>
    </source>
</evidence>
<evidence type="ECO:0000256" key="4">
    <source>
        <dbReference type="SAM" id="MobiDB-lite"/>
    </source>
</evidence>
<dbReference type="InterPro" id="IPR050498">
    <property type="entry name" value="Ycf3"/>
</dbReference>
<feature type="repeat" description="TPR" evidence="3">
    <location>
        <begin position="42"/>
        <end position="75"/>
    </location>
</feature>
<dbReference type="Pfam" id="PF13432">
    <property type="entry name" value="TPR_16"/>
    <property type="match status" value="3"/>
</dbReference>
<evidence type="ECO:0000256" key="3">
    <source>
        <dbReference type="PROSITE-ProRule" id="PRU00339"/>
    </source>
</evidence>
<gene>
    <name evidence="5" type="ORF">DGD08_03310</name>
</gene>
<evidence type="ECO:0000256" key="1">
    <source>
        <dbReference type="ARBA" id="ARBA00022737"/>
    </source>
</evidence>
<feature type="repeat" description="TPR" evidence="3">
    <location>
        <begin position="211"/>
        <end position="244"/>
    </location>
</feature>
<dbReference type="Pfam" id="PF14559">
    <property type="entry name" value="TPR_19"/>
    <property type="match status" value="1"/>
</dbReference>
<feature type="repeat" description="TPR" evidence="3">
    <location>
        <begin position="341"/>
        <end position="374"/>
    </location>
</feature>
<proteinExistence type="predicted"/>
<dbReference type="EMBL" id="DPIY01000004">
    <property type="protein sequence ID" value="HCT56222.1"/>
    <property type="molecule type" value="Genomic_DNA"/>
</dbReference>
<dbReference type="PANTHER" id="PTHR44858:SF1">
    <property type="entry name" value="UDP-N-ACETYLGLUCOSAMINE--PEPTIDE N-ACETYLGLUCOSAMINYLTRANSFERASE SPINDLY-RELATED"/>
    <property type="match status" value="1"/>
</dbReference>
<feature type="region of interest" description="Disordered" evidence="4">
    <location>
        <begin position="1"/>
        <end position="22"/>
    </location>
</feature>
<evidence type="ECO:0000256" key="2">
    <source>
        <dbReference type="ARBA" id="ARBA00022803"/>
    </source>
</evidence>
<feature type="repeat" description="TPR" evidence="3">
    <location>
        <begin position="274"/>
        <end position="307"/>
    </location>
</feature>
<feature type="compositionally biased region" description="Polar residues" evidence="4">
    <location>
        <begin position="1"/>
        <end position="15"/>
    </location>
</feature>
<dbReference type="InterPro" id="IPR011990">
    <property type="entry name" value="TPR-like_helical_dom_sf"/>
</dbReference>
<dbReference type="PANTHER" id="PTHR44858">
    <property type="entry name" value="TETRATRICOPEPTIDE REPEAT PROTEIN 6"/>
    <property type="match status" value="1"/>
</dbReference>
<evidence type="ECO:0000313" key="5">
    <source>
        <dbReference type="EMBL" id="HCT56222.1"/>
    </source>
</evidence>
<protein>
    <submittedName>
        <fullName evidence="5">Tetratricopeptide repeat protein</fullName>
    </submittedName>
</protein>
<feature type="repeat" description="TPR" evidence="3">
    <location>
        <begin position="375"/>
        <end position="408"/>
    </location>
</feature>
<dbReference type="SMART" id="SM00028">
    <property type="entry name" value="TPR"/>
    <property type="match status" value="11"/>
</dbReference>
<keyword evidence="1" id="KW-0677">Repeat</keyword>
<sequence>MTHTVPHGTATNASSHPVARPPAGRDVELLRAMLDRVDQQDPGAFNNLGVLYHTRGLHAEAVEAFLRALALDPRMRTAARNLELAAASPGACDDRLAGLQQRIAADPDDREALREQAHLTRVIGRIPDAVRQLDALIAEDPDDGEALFERGLIEQRAGDLRRAQRWFERAVNAGAVSDARLHLAEVLYQRGQNEQALELLDQLLADSPRHADAHLLRGFLLGDMGHHERAMQATRRAAELNPALETVQSDLSIDSGSTALLNASSVMVVDPDGALARYGLGLAFRQRGYFREARAEFERAIVHGEDERLVQHALAELDLIDGNSAGAQARYEHLLAEQESARWWNEHGVALHQGGNVASAADSYRRALRIDPRDALAYNNLGVALADRGDTNAAREALTRSAELDPTFVRARRNLACLLSWNGEGLAALDLLRELVEFHPRDAEAWHAIGLVFVSLERLIDAREAFVKAIELHARHAEARFALADVLDRLGDQDGAARETEQALVISPVRADARLTVGIELQWECPDAVGRVDLLRLSGGVPLVGVSVDEMQVSGLLPEQPALAVAQTTLERARTECDTADAFAERTLHGEAVERYQRSRELVHGLEDRDAAAVWRRAAIGEARSRCLLQRAATARPLLDTLSTQTPDDSEVLALTAASLGDGSGETADADRHASRHTLLRLLKQDVMSPALLHFAGDVSLQIADRTLALGFYRRALSRDPMRPTPRVAIARLLREQGDLLAARLEIVAALAVAPGWREARLELARLHRDAARLDEARLVLVTCLADVPTDLIALELLAGVLVAEERDDDARVVVDRLLRHDPSRSAALWFDGVLLARQARMRDALARWTRVANDVEGGVWRERAQAALEQARGFALTEEARATTALRAHTESPADGVAPDALAADSSAQAVLTWQVA</sequence>
<feature type="repeat" description="TPR" evidence="3">
    <location>
        <begin position="177"/>
        <end position="210"/>
    </location>
</feature>
<reference evidence="5 6" key="1">
    <citation type="journal article" date="2018" name="Nat. Biotechnol.">
        <title>A standardized bacterial taxonomy based on genome phylogeny substantially revises the tree of life.</title>
        <authorList>
            <person name="Parks D.H."/>
            <person name="Chuvochina M."/>
            <person name="Waite D.W."/>
            <person name="Rinke C."/>
            <person name="Skarshewski A."/>
            <person name="Chaumeil P.A."/>
            <person name="Hugenholtz P."/>
        </authorList>
    </citation>
    <scope>NUCLEOTIDE SEQUENCE [LARGE SCALE GENOMIC DNA]</scope>
    <source>
        <strain evidence="5">UBA8844</strain>
    </source>
</reference>